<proteinExistence type="predicted"/>
<evidence type="ECO:0000313" key="1">
    <source>
        <dbReference type="EMBL" id="VEA76185.1"/>
    </source>
</evidence>
<dbReference type="EMBL" id="LR134156">
    <property type="protein sequence ID" value="VEA76185.1"/>
    <property type="molecule type" value="Genomic_DNA"/>
</dbReference>
<dbReference type="Proteomes" id="UP000275676">
    <property type="component" value="Chromosome"/>
</dbReference>
<accession>A0A3S4HE79</accession>
<organism evidence="1 2">
    <name type="scientific">Salmonella enterica subsp. arizonae</name>
    <dbReference type="NCBI Taxonomy" id="59203"/>
    <lineage>
        <taxon>Bacteria</taxon>
        <taxon>Pseudomonadati</taxon>
        <taxon>Pseudomonadota</taxon>
        <taxon>Gammaproteobacteria</taxon>
        <taxon>Enterobacterales</taxon>
        <taxon>Enterobacteriaceae</taxon>
        <taxon>Salmonella</taxon>
    </lineage>
</organism>
<name>A0A3S4HE79_SALER</name>
<protein>
    <submittedName>
        <fullName evidence="1">Cytochrome c-type protein</fullName>
    </submittedName>
</protein>
<reference evidence="1 2" key="1">
    <citation type="submission" date="2018-12" db="EMBL/GenBank/DDBJ databases">
        <authorList>
            <consortium name="Pathogen Informatics"/>
        </authorList>
    </citation>
    <scope>NUCLEOTIDE SEQUENCE [LARGE SCALE GENOMIC DNA]</scope>
    <source>
        <strain evidence="1 2">NCTC10047</strain>
    </source>
</reference>
<evidence type="ECO:0000313" key="2">
    <source>
        <dbReference type="Proteomes" id="UP000275676"/>
    </source>
</evidence>
<dbReference type="AlphaFoldDB" id="A0A3S4HE79"/>
<sequence>MFSAVLDATLMDNVKVLQTQIDPESHQQWQQVSVTAWSPATGFINNVDPLWQYADQMLQSTCSACHSTPPPTRYTANAG</sequence>
<gene>
    <name evidence="1" type="primary">torC2_2</name>
    <name evidence="1" type="ORF">NCTC10047_02049</name>
</gene>